<comment type="caution">
    <text evidence="3">The sequence shown here is derived from an EMBL/GenBank/DDBJ whole genome shotgun (WGS) entry which is preliminary data.</text>
</comment>
<evidence type="ECO:0000313" key="3">
    <source>
        <dbReference type="EMBL" id="RMT15075.1"/>
    </source>
</evidence>
<dbReference type="Proteomes" id="UP000276194">
    <property type="component" value="Unassembled WGS sequence"/>
</dbReference>
<evidence type="ECO:0000256" key="1">
    <source>
        <dbReference type="SAM" id="MobiDB-lite"/>
    </source>
</evidence>
<evidence type="ECO:0000313" key="4">
    <source>
        <dbReference type="Proteomes" id="UP000276194"/>
    </source>
</evidence>
<dbReference type="EMBL" id="RBTD01000396">
    <property type="protein sequence ID" value="RMT15075.1"/>
    <property type="molecule type" value="Genomic_DNA"/>
</dbReference>
<organism evidence="3 4">
    <name type="scientific">Pseudomonas amygdali pv. mori</name>
    <dbReference type="NCBI Taxonomy" id="34065"/>
    <lineage>
        <taxon>Bacteria</taxon>
        <taxon>Pseudomonadati</taxon>
        <taxon>Pseudomonadota</taxon>
        <taxon>Gammaproteobacteria</taxon>
        <taxon>Pseudomonadales</taxon>
        <taxon>Pseudomonadaceae</taxon>
        <taxon>Pseudomonas</taxon>
        <taxon>Pseudomonas amygdali</taxon>
    </lineage>
</organism>
<dbReference type="InterPro" id="IPR014973">
    <property type="entry name" value="DUF1835"/>
</dbReference>
<protein>
    <recommendedName>
        <fullName evidence="2">DUF1835 domain-containing protein</fullName>
    </recommendedName>
</protein>
<feature type="region of interest" description="Disordered" evidence="1">
    <location>
        <begin position="41"/>
        <end position="66"/>
    </location>
</feature>
<reference evidence="3 4" key="1">
    <citation type="submission" date="2018-08" db="EMBL/GenBank/DDBJ databases">
        <title>Recombination of ecologically and evolutionarily significant loci maintains genetic cohesion in the Pseudomonas syringae species complex.</title>
        <authorList>
            <person name="Dillon M."/>
            <person name="Thakur S."/>
            <person name="Almeida R.N.D."/>
            <person name="Weir B.S."/>
            <person name="Guttman D.S."/>
        </authorList>
    </citation>
    <scope>NUCLEOTIDE SEQUENCE [LARGE SCALE GENOMIC DNA]</scope>
    <source>
        <strain evidence="3 4">ICMP 6941</strain>
    </source>
</reference>
<evidence type="ECO:0000259" key="2">
    <source>
        <dbReference type="Pfam" id="PF08874"/>
    </source>
</evidence>
<feature type="domain" description="DUF1835" evidence="2">
    <location>
        <begin position="146"/>
        <end position="258"/>
    </location>
</feature>
<dbReference type="AlphaFoldDB" id="A0A3M5IVI0"/>
<sequence>MTELQSPIRLPIFRRGAIYATYRGKGCAQDSDSIFRHYDSRPSSGQGFLQGDRMPGNNKPSSHHGRINLEQQRKRAKELLLRMKDGTAPDQLILLDKTAPTLSDAQWLIARQLGFSSWPRLKAHVDAVDFAARNPDFEASDEARTVHWRCGSDIAHTLKLAGFKGSFKMLTDPLCMGPVQAVPEKAYQAARSQYISQAFGLSLTDVARRFDDEYTDLQQMSSADHCVLWCEADAYDQLFLIRTLSTLEQLPARLEIIQVSQIPGVQRFIGIGQLAPDLLAWLWPQRKAVTKEMLHLARQTWAAYCNASPVALAELAHTAQPSLPCLAPALLRQLQELPGVEDGLSLTERLSLQCISEAGSMTFGQVFAELTDKREPLPFLGDMMFHAMMRPLIDSPTALLIESDPQLEWPRRSLRLTPLGQQVLAAKAYWPNYCHQARWVGGVCIQPGQPHWMIDNHLRPLWRA</sequence>
<gene>
    <name evidence="3" type="ORF">ALP52_04932</name>
</gene>
<accession>A0A3M5IVI0</accession>
<name>A0A3M5IVI0_PSEA0</name>
<dbReference type="Pfam" id="PF08874">
    <property type="entry name" value="DUF1835"/>
    <property type="match status" value="1"/>
</dbReference>
<proteinExistence type="predicted"/>